<sequence length="203" mass="22774">MRLSMPESPLDSGKKEGSVELGKDIKQFIDAYHNDMDDFDWNIPLALWLSPSRVSSHIYESVAETSKLWIKGRIFSISDLVVDTHISLRFDNASVASLRLSPQDSYRNHHPVTGRFVIIETEAFEEVLFMVIGATDVGSEEIHGCLCNSGAEVKRGEELGIFQVGDSSIIVAFENRRVEFDRDVVETSRQKIQVAVELGMGLR</sequence>
<dbReference type="VEuPathDB" id="FungiDB:MYCTH_2125560"/>
<reference evidence="3 4" key="1">
    <citation type="journal article" date="2011" name="Nat. Biotechnol.">
        <title>Comparative genomic analysis of the thermophilic biomass-degrading fungi Myceliophthora thermophila and Thielavia terrestris.</title>
        <authorList>
            <person name="Berka R.M."/>
            <person name="Grigoriev I.V."/>
            <person name="Otillar R."/>
            <person name="Salamov A."/>
            <person name="Grimwood J."/>
            <person name="Reid I."/>
            <person name="Ishmael N."/>
            <person name="John T."/>
            <person name="Darmond C."/>
            <person name="Moisan M.-C."/>
            <person name="Henrissat B."/>
            <person name="Coutinho P.M."/>
            <person name="Lombard V."/>
            <person name="Natvig D.O."/>
            <person name="Lindquist E."/>
            <person name="Schmutz J."/>
            <person name="Lucas S."/>
            <person name="Harris P."/>
            <person name="Powlowski J."/>
            <person name="Bellemare A."/>
            <person name="Taylor D."/>
            <person name="Butler G."/>
            <person name="de Vries R.P."/>
            <person name="Allijn I.E."/>
            <person name="van den Brink J."/>
            <person name="Ushinsky S."/>
            <person name="Storms R."/>
            <person name="Powell A.J."/>
            <person name="Paulsen I.T."/>
            <person name="Elbourne L.D.H."/>
            <person name="Baker S.E."/>
            <person name="Magnuson J."/>
            <person name="LaBoissiere S."/>
            <person name="Clutterbuck A.J."/>
            <person name="Martinez D."/>
            <person name="Wogulis M."/>
            <person name="de Leon A.L."/>
            <person name="Rey M.W."/>
            <person name="Tsang A."/>
        </authorList>
    </citation>
    <scope>NUCLEOTIDE SEQUENCE [LARGE SCALE GENOMIC DNA]</scope>
    <source>
        <strain evidence="4">ATCC 42464 / BCRC 31852 / DSM 1799</strain>
    </source>
</reference>
<dbReference type="GO" id="GO:0004609">
    <property type="term" value="F:phosphatidylserine decarboxylase activity"/>
    <property type="evidence" value="ECO:0007669"/>
    <property type="project" value="InterPro"/>
</dbReference>
<dbReference type="InterPro" id="IPR003817">
    <property type="entry name" value="PS_Dcarbxylase"/>
</dbReference>
<dbReference type="Proteomes" id="UP000007322">
    <property type="component" value="Chromosome 2"/>
</dbReference>
<dbReference type="GeneID" id="11510624"/>
<name>G2Q9W5_THET4</name>
<gene>
    <name evidence="3" type="ORF">MYCTH_2125560</name>
</gene>
<accession>G2Q9W5</accession>
<dbReference type="EMBL" id="CP003003">
    <property type="protein sequence ID" value="AEO56574.1"/>
    <property type="molecule type" value="Genomic_DNA"/>
</dbReference>
<dbReference type="AlphaFoldDB" id="G2Q9W5"/>
<dbReference type="OrthoDB" id="67700at2759"/>
<evidence type="ECO:0000256" key="1">
    <source>
        <dbReference type="ARBA" id="ARBA00022793"/>
    </source>
</evidence>
<evidence type="ECO:0000256" key="2">
    <source>
        <dbReference type="ARBA" id="ARBA00023239"/>
    </source>
</evidence>
<dbReference type="RefSeq" id="XP_003661819.1">
    <property type="nucleotide sequence ID" value="XM_003661771.1"/>
</dbReference>
<evidence type="ECO:0008006" key="5">
    <source>
        <dbReference type="Google" id="ProtNLM"/>
    </source>
</evidence>
<evidence type="ECO:0000313" key="4">
    <source>
        <dbReference type="Proteomes" id="UP000007322"/>
    </source>
</evidence>
<protein>
    <recommendedName>
        <fullName evidence="5">Phosphatidylserine decarboxylase</fullName>
    </recommendedName>
</protein>
<keyword evidence="2" id="KW-0456">Lyase</keyword>
<dbReference type="eggNOG" id="KOG2419">
    <property type="taxonomic scope" value="Eukaryota"/>
</dbReference>
<dbReference type="InParanoid" id="G2Q9W5"/>
<dbReference type="HOGENOM" id="CLU_029061_2_0_1"/>
<dbReference type="Pfam" id="PF02666">
    <property type="entry name" value="PS_Dcarbxylase"/>
    <property type="match status" value="2"/>
</dbReference>
<dbReference type="GO" id="GO:0008654">
    <property type="term" value="P:phospholipid biosynthetic process"/>
    <property type="evidence" value="ECO:0007669"/>
    <property type="project" value="InterPro"/>
</dbReference>
<dbReference type="PANTHER" id="PTHR10067:SF11">
    <property type="entry name" value="PHOSPHATIDYLSERINE DECARBOXYLASE"/>
    <property type="match status" value="1"/>
</dbReference>
<dbReference type="OMA" id="DYHRYHT"/>
<dbReference type="PANTHER" id="PTHR10067">
    <property type="entry name" value="PHOSPHATIDYLSERINE DECARBOXYLASE"/>
    <property type="match status" value="1"/>
</dbReference>
<dbReference type="STRING" id="573729.G2Q9W5"/>
<dbReference type="KEGG" id="mtm:MYCTH_2125560"/>
<organism evidence="3 4">
    <name type="scientific">Thermothelomyces thermophilus (strain ATCC 42464 / BCRC 31852 / DSM 1799)</name>
    <name type="common">Sporotrichum thermophile</name>
    <dbReference type="NCBI Taxonomy" id="573729"/>
    <lineage>
        <taxon>Eukaryota</taxon>
        <taxon>Fungi</taxon>
        <taxon>Dikarya</taxon>
        <taxon>Ascomycota</taxon>
        <taxon>Pezizomycotina</taxon>
        <taxon>Sordariomycetes</taxon>
        <taxon>Sordariomycetidae</taxon>
        <taxon>Sordariales</taxon>
        <taxon>Chaetomiaceae</taxon>
        <taxon>Thermothelomyces</taxon>
    </lineage>
</organism>
<proteinExistence type="predicted"/>
<keyword evidence="1" id="KW-0210">Decarboxylase</keyword>
<evidence type="ECO:0000313" key="3">
    <source>
        <dbReference type="EMBL" id="AEO56574.1"/>
    </source>
</evidence>
<keyword evidence="4" id="KW-1185">Reference proteome</keyword>